<evidence type="ECO:0000256" key="2">
    <source>
        <dbReference type="ARBA" id="ARBA00022491"/>
    </source>
</evidence>
<dbReference type="InterPro" id="IPR028364">
    <property type="entry name" value="Ribosomal_uL1/biogenesis"/>
</dbReference>
<dbReference type="Pfam" id="PF00687">
    <property type="entry name" value="Ribosomal_L1"/>
    <property type="match status" value="1"/>
</dbReference>
<evidence type="ECO:0000256" key="8">
    <source>
        <dbReference type="ARBA" id="ARBA00035241"/>
    </source>
</evidence>
<dbReference type="STRING" id="1123384.AJ81_00410"/>
<evidence type="ECO:0000256" key="9">
    <source>
        <dbReference type="HAMAP-Rule" id="MF_01318"/>
    </source>
</evidence>
<dbReference type="AlphaFoldDB" id="A0A0X1KNN0"/>
<evidence type="ECO:0000256" key="4">
    <source>
        <dbReference type="ARBA" id="ARBA00022845"/>
    </source>
</evidence>
<dbReference type="InterPro" id="IPR016095">
    <property type="entry name" value="Ribosomal_uL1_3-a/b-sand"/>
</dbReference>
<protein>
    <recommendedName>
        <fullName evidence="8 9">Large ribosomal subunit protein uL1</fullName>
    </recommendedName>
</protein>
<dbReference type="GO" id="GO:0019843">
    <property type="term" value="F:rRNA binding"/>
    <property type="evidence" value="ECO:0007669"/>
    <property type="project" value="UniProtKB-UniRule"/>
</dbReference>
<dbReference type="InterPro" id="IPR023674">
    <property type="entry name" value="Ribosomal_uL1-like"/>
</dbReference>
<name>A0A0X1KNN0_9THEM</name>
<keyword evidence="3 9" id="KW-0699">rRNA-binding</keyword>
<keyword evidence="12" id="KW-1185">Reference proteome</keyword>
<dbReference type="PANTHER" id="PTHR36427">
    <property type="entry name" value="54S RIBOSOMAL PROTEIN L1, MITOCHONDRIAL"/>
    <property type="match status" value="1"/>
</dbReference>
<dbReference type="PaxDb" id="1123384-AJ81_00410"/>
<keyword evidence="6 9" id="KW-0689">Ribosomal protein</keyword>
<dbReference type="GO" id="GO:0015934">
    <property type="term" value="C:large ribosomal subunit"/>
    <property type="evidence" value="ECO:0007669"/>
    <property type="project" value="InterPro"/>
</dbReference>
<dbReference type="Gene3D" id="3.30.190.20">
    <property type="match status" value="1"/>
</dbReference>
<dbReference type="GO" id="GO:0003735">
    <property type="term" value="F:structural constituent of ribosome"/>
    <property type="evidence" value="ECO:0007669"/>
    <property type="project" value="InterPro"/>
</dbReference>
<dbReference type="GO" id="GO:0006412">
    <property type="term" value="P:translation"/>
    <property type="evidence" value="ECO:0007669"/>
    <property type="project" value="UniProtKB-UniRule"/>
</dbReference>
<evidence type="ECO:0000313" key="11">
    <source>
        <dbReference type="EMBL" id="AJC72905.1"/>
    </source>
</evidence>
<evidence type="ECO:0000313" key="12">
    <source>
        <dbReference type="Proteomes" id="UP000077469"/>
    </source>
</evidence>
<dbReference type="OrthoDB" id="9803740at2"/>
<dbReference type="GO" id="GO:0006417">
    <property type="term" value="P:regulation of translation"/>
    <property type="evidence" value="ECO:0007669"/>
    <property type="project" value="UniProtKB-KW"/>
</dbReference>
<dbReference type="InterPro" id="IPR002143">
    <property type="entry name" value="Ribosomal_uL1"/>
</dbReference>
<dbReference type="NCBIfam" id="TIGR01169">
    <property type="entry name" value="rplA_bact"/>
    <property type="match status" value="1"/>
</dbReference>
<dbReference type="PATRIC" id="fig|1123384.7.peg.79"/>
<dbReference type="FunFam" id="3.40.50.790:FF:000001">
    <property type="entry name" value="50S ribosomal protein L1"/>
    <property type="match status" value="1"/>
</dbReference>
<dbReference type="Gene3D" id="3.40.50.790">
    <property type="match status" value="1"/>
</dbReference>
<accession>A0A0X1KNN0</accession>
<dbReference type="EMBL" id="CP007141">
    <property type="protein sequence ID" value="AJC72905.1"/>
    <property type="molecule type" value="Genomic_DNA"/>
</dbReference>
<evidence type="ECO:0000256" key="6">
    <source>
        <dbReference type="ARBA" id="ARBA00022980"/>
    </source>
</evidence>
<dbReference type="Proteomes" id="UP000077469">
    <property type="component" value="Chromosome"/>
</dbReference>
<keyword evidence="9" id="KW-0820">tRNA-binding</keyword>
<comment type="similarity">
    <text evidence="1 9 10">Belongs to the universal ribosomal protein uL1 family.</text>
</comment>
<gene>
    <name evidence="9" type="primary">rplA</name>
    <name evidence="11" type="ORF">AJ81_00410</name>
</gene>
<dbReference type="HAMAP" id="MF_01318_B">
    <property type="entry name" value="Ribosomal_uL1_B"/>
    <property type="match status" value="1"/>
</dbReference>
<dbReference type="PROSITE" id="PS01199">
    <property type="entry name" value="RIBOSOMAL_L1"/>
    <property type="match status" value="1"/>
</dbReference>
<dbReference type="InterPro" id="IPR005878">
    <property type="entry name" value="Ribosom_uL1_bac-type"/>
</dbReference>
<sequence>MPRHSKRYLEIRQRVDRTKFYSIDEAIELVKKNATAKFDETVELHLATNIDPRRPEQQLRGTVVLPHGTGRTVRVLVFAKGEKAEEAKKAGADIVGGDELVEKILNEGFTDFDVAIATPDMMKSVGRLGKILGPRGLMPSPKSGTVTEDVASAVKEFKMGRIEVRSDKTGSIHLPIGKCSFDSQKLRENLISAYKQIVSMRPAGIKGQFLRKAVLTSTMGVGVKLNMSELEAAKI</sequence>
<evidence type="ECO:0000256" key="5">
    <source>
        <dbReference type="ARBA" id="ARBA00022884"/>
    </source>
</evidence>
<proteinExistence type="inferred from homology"/>
<dbReference type="InterPro" id="IPR023673">
    <property type="entry name" value="Ribosomal_uL1_CS"/>
</dbReference>
<keyword evidence="2 9" id="KW-0678">Repressor</keyword>
<comment type="subunit">
    <text evidence="9">Part of the 50S ribosomal subunit.</text>
</comment>
<dbReference type="CDD" id="cd00403">
    <property type="entry name" value="Ribosomal_L1"/>
    <property type="match status" value="1"/>
</dbReference>
<keyword evidence="5 9" id="KW-0694">RNA-binding</keyword>
<dbReference type="GO" id="GO:0000049">
    <property type="term" value="F:tRNA binding"/>
    <property type="evidence" value="ECO:0007669"/>
    <property type="project" value="UniProtKB-KW"/>
</dbReference>
<reference evidence="11 12" key="1">
    <citation type="submission" date="2014-01" db="EMBL/GenBank/DDBJ databases">
        <title>Genome sequencing of Thermotog hypogea.</title>
        <authorList>
            <person name="Zhang X."/>
            <person name="Alvare G."/>
            <person name="Fristensky B."/>
            <person name="Chen L."/>
            <person name="Suen T."/>
            <person name="Chen Q."/>
            <person name="Ma K."/>
        </authorList>
    </citation>
    <scope>NUCLEOTIDE SEQUENCE [LARGE SCALE GENOMIC DNA]</scope>
    <source>
        <strain evidence="11 12">DSM 11164</strain>
    </source>
</reference>
<dbReference type="KEGG" id="phy:AJ81_00410"/>
<evidence type="ECO:0000256" key="7">
    <source>
        <dbReference type="ARBA" id="ARBA00023274"/>
    </source>
</evidence>
<dbReference type="PANTHER" id="PTHR36427:SF3">
    <property type="entry name" value="LARGE RIBOSOMAL SUBUNIT PROTEIN UL1M"/>
    <property type="match status" value="1"/>
</dbReference>
<dbReference type="RefSeq" id="WP_031503037.1">
    <property type="nucleotide sequence ID" value="NC_022795.1"/>
</dbReference>
<evidence type="ECO:0000256" key="3">
    <source>
        <dbReference type="ARBA" id="ARBA00022730"/>
    </source>
</evidence>
<keyword evidence="7 9" id="KW-0687">Ribonucleoprotein</keyword>
<evidence type="ECO:0000256" key="1">
    <source>
        <dbReference type="ARBA" id="ARBA00010531"/>
    </source>
</evidence>
<comment type="function">
    <text evidence="9">Protein L1 is also a translational repressor protein, it controls the translation of the L11 operon by binding to its mRNA.</text>
</comment>
<comment type="function">
    <text evidence="9">Binds directly to 23S rRNA. The L1 stalk is quite mobile in the ribosome, and is involved in E site tRNA release.</text>
</comment>
<dbReference type="PIRSF" id="PIRSF002155">
    <property type="entry name" value="Ribosomal_L1"/>
    <property type="match status" value="1"/>
</dbReference>
<keyword evidence="4 9" id="KW-0810">Translation regulation</keyword>
<evidence type="ECO:0000256" key="10">
    <source>
        <dbReference type="RuleBase" id="RU000659"/>
    </source>
</evidence>
<organism evidence="11 12">
    <name type="scientific">Pseudothermotoga hypogea DSM 11164 = NBRC 106472</name>
    <dbReference type="NCBI Taxonomy" id="1123384"/>
    <lineage>
        <taxon>Bacteria</taxon>
        <taxon>Thermotogati</taxon>
        <taxon>Thermotogota</taxon>
        <taxon>Thermotogae</taxon>
        <taxon>Thermotogales</taxon>
        <taxon>Thermotogaceae</taxon>
        <taxon>Pseudothermotoga</taxon>
    </lineage>
</organism>
<dbReference type="SUPFAM" id="SSF56808">
    <property type="entry name" value="Ribosomal protein L1"/>
    <property type="match status" value="1"/>
</dbReference>